<dbReference type="Gene3D" id="3.40.50.150">
    <property type="entry name" value="Vaccinia Virus protein VP39"/>
    <property type="match status" value="1"/>
</dbReference>
<dbReference type="InterPro" id="IPR001091">
    <property type="entry name" value="RM_Methyltransferase"/>
</dbReference>
<dbReference type="EC" id="2.1.1.-" evidence="8"/>
<dbReference type="PRINTS" id="PR00508">
    <property type="entry name" value="S21N4MTFRASE"/>
</dbReference>
<dbReference type="PANTHER" id="PTHR13370:SF3">
    <property type="entry name" value="TRNA (GUANINE(10)-N2)-METHYLTRANSFERASE HOMOLOG"/>
    <property type="match status" value="1"/>
</dbReference>
<evidence type="ECO:0000256" key="6">
    <source>
        <dbReference type="ARBA" id="ARBA00023125"/>
    </source>
</evidence>
<dbReference type="SUPFAM" id="SSF53335">
    <property type="entry name" value="S-adenosyl-L-methionine-dependent methyltransferases"/>
    <property type="match status" value="1"/>
</dbReference>
<protein>
    <recommendedName>
        <fullName evidence="8">Methyltransferase</fullName>
        <ecNumber evidence="8">2.1.1.-</ecNumber>
    </recommendedName>
</protein>
<evidence type="ECO:0000256" key="4">
    <source>
        <dbReference type="ARBA" id="ARBA00022691"/>
    </source>
</evidence>
<dbReference type="GO" id="GO:0009307">
    <property type="term" value="P:DNA restriction-modification system"/>
    <property type="evidence" value="ECO:0007669"/>
    <property type="project" value="UniProtKB-KW"/>
</dbReference>
<dbReference type="AlphaFoldDB" id="A0A1G5WBG9"/>
<name>A0A1G5WBG9_9BACT</name>
<dbReference type="STRING" id="279824.SAMN03080617_00994"/>
<dbReference type="GO" id="GO:0008170">
    <property type="term" value="F:N-methyltransferase activity"/>
    <property type="evidence" value="ECO:0007669"/>
    <property type="project" value="InterPro"/>
</dbReference>
<evidence type="ECO:0000259" key="9">
    <source>
        <dbReference type="Pfam" id="PF01555"/>
    </source>
</evidence>
<comment type="catalytic activity">
    <reaction evidence="7">
        <text>a 2'-deoxycytidine in DNA + S-adenosyl-L-methionine = an N(4)-methyl-2'-deoxycytidine in DNA + S-adenosyl-L-homocysteine + H(+)</text>
        <dbReference type="Rhea" id="RHEA:16857"/>
        <dbReference type="Rhea" id="RHEA-COMP:11369"/>
        <dbReference type="Rhea" id="RHEA-COMP:13674"/>
        <dbReference type="ChEBI" id="CHEBI:15378"/>
        <dbReference type="ChEBI" id="CHEBI:57856"/>
        <dbReference type="ChEBI" id="CHEBI:59789"/>
        <dbReference type="ChEBI" id="CHEBI:85452"/>
        <dbReference type="ChEBI" id="CHEBI:137933"/>
        <dbReference type="EC" id="2.1.1.113"/>
    </reaction>
</comment>
<accession>A0A1G5WBG9</accession>
<dbReference type="Proteomes" id="UP000198756">
    <property type="component" value="Unassembled WGS sequence"/>
</dbReference>
<dbReference type="InterPro" id="IPR029063">
    <property type="entry name" value="SAM-dependent_MTases_sf"/>
</dbReference>
<keyword evidence="2 10" id="KW-0489">Methyltransferase</keyword>
<keyword evidence="5" id="KW-0680">Restriction system</keyword>
<keyword evidence="3 10" id="KW-0808">Transferase</keyword>
<keyword evidence="11" id="KW-1185">Reference proteome</keyword>
<gene>
    <name evidence="10" type="ORF">SAMN03080617_00994</name>
</gene>
<comment type="similarity">
    <text evidence="1">Belongs to the N(4)/N(6)-methyltransferase family. N(4) subfamily.</text>
</comment>
<dbReference type="Pfam" id="PF01555">
    <property type="entry name" value="N6_N4_Mtase"/>
    <property type="match status" value="1"/>
</dbReference>
<evidence type="ECO:0000256" key="8">
    <source>
        <dbReference type="RuleBase" id="RU362026"/>
    </source>
</evidence>
<proteinExistence type="inferred from homology"/>
<sequence>MISAAYKSPTYEVPITITNGDVRDILSQIPSKSIQCTVTSPPYWGVRDYKVKGQIGAEPDINSYVQNLVEVFSEVRRVLKDDGTFWLNIGNTYTSGGRKWRQEDGKNKGRAMSYRPDTPEGLKKKDLIGVAWMVALACQLDGWYLRNDIIWNKPNCQPESVKDRLTVGHEYMFLMTKSEKYYFNQHSIMEDTKDGLAKKNRRSVWNINTEPYNGAHFATFPPTLVNPCILAGTKPGDIVFDPFLGSGTVCAEALRLGRLGTGIELNLNYAQLAERRILAAQPLLFYDVG</sequence>
<dbReference type="GO" id="GO:0005737">
    <property type="term" value="C:cytoplasm"/>
    <property type="evidence" value="ECO:0007669"/>
    <property type="project" value="TreeGrafter"/>
</dbReference>
<keyword evidence="6" id="KW-0238">DNA-binding</keyword>
<feature type="domain" description="DNA methylase N-4/N-6" evidence="9">
    <location>
        <begin position="34"/>
        <end position="274"/>
    </location>
</feature>
<evidence type="ECO:0000256" key="1">
    <source>
        <dbReference type="ARBA" id="ARBA00010203"/>
    </source>
</evidence>
<dbReference type="PANTHER" id="PTHR13370">
    <property type="entry name" value="RNA METHYLASE-RELATED"/>
    <property type="match status" value="1"/>
</dbReference>
<evidence type="ECO:0000256" key="7">
    <source>
        <dbReference type="ARBA" id="ARBA00049120"/>
    </source>
</evidence>
<evidence type="ECO:0000256" key="5">
    <source>
        <dbReference type="ARBA" id="ARBA00022747"/>
    </source>
</evidence>
<evidence type="ECO:0000313" key="11">
    <source>
        <dbReference type="Proteomes" id="UP000198756"/>
    </source>
</evidence>
<dbReference type="OrthoDB" id="817797at2"/>
<organism evidence="10 11">
    <name type="scientific">Algoriphagus alkaliphilus</name>
    <dbReference type="NCBI Taxonomy" id="279824"/>
    <lineage>
        <taxon>Bacteria</taxon>
        <taxon>Pseudomonadati</taxon>
        <taxon>Bacteroidota</taxon>
        <taxon>Cytophagia</taxon>
        <taxon>Cytophagales</taxon>
        <taxon>Cyclobacteriaceae</taxon>
        <taxon>Algoriphagus</taxon>
    </lineage>
</organism>
<keyword evidence="4" id="KW-0949">S-adenosyl-L-methionine</keyword>
<reference evidence="11" key="1">
    <citation type="submission" date="2016-10" db="EMBL/GenBank/DDBJ databases">
        <authorList>
            <person name="Varghese N."/>
            <person name="Submissions S."/>
        </authorList>
    </citation>
    <scope>NUCLEOTIDE SEQUENCE [LARGE SCALE GENOMIC DNA]</scope>
    <source>
        <strain evidence="11">DSM 22703</strain>
    </source>
</reference>
<evidence type="ECO:0000313" key="10">
    <source>
        <dbReference type="EMBL" id="SDA55342.1"/>
    </source>
</evidence>
<dbReference type="RefSeq" id="WP_092728844.1">
    <property type="nucleotide sequence ID" value="NZ_FMXE01000006.1"/>
</dbReference>
<dbReference type="GO" id="GO:0015667">
    <property type="term" value="F:site-specific DNA-methyltransferase (cytosine-N4-specific) activity"/>
    <property type="evidence" value="ECO:0007669"/>
    <property type="project" value="UniProtKB-EC"/>
</dbReference>
<dbReference type="InterPro" id="IPR002941">
    <property type="entry name" value="DNA_methylase_N4/N6"/>
</dbReference>
<evidence type="ECO:0000256" key="2">
    <source>
        <dbReference type="ARBA" id="ARBA00022603"/>
    </source>
</evidence>
<dbReference type="EMBL" id="FMXE01000006">
    <property type="protein sequence ID" value="SDA55342.1"/>
    <property type="molecule type" value="Genomic_DNA"/>
</dbReference>
<dbReference type="PROSITE" id="PS00093">
    <property type="entry name" value="N4_MTASE"/>
    <property type="match status" value="1"/>
</dbReference>
<dbReference type="GO" id="GO:0003677">
    <property type="term" value="F:DNA binding"/>
    <property type="evidence" value="ECO:0007669"/>
    <property type="project" value="UniProtKB-KW"/>
</dbReference>
<evidence type="ECO:0000256" key="3">
    <source>
        <dbReference type="ARBA" id="ARBA00022679"/>
    </source>
</evidence>
<dbReference type="InterPro" id="IPR017985">
    <property type="entry name" value="MeTrfase_CN4_CS"/>
</dbReference>
<dbReference type="GO" id="GO:0032259">
    <property type="term" value="P:methylation"/>
    <property type="evidence" value="ECO:0007669"/>
    <property type="project" value="UniProtKB-KW"/>
</dbReference>